<dbReference type="CDD" id="cd03811">
    <property type="entry name" value="GT4_GT28_WabH-like"/>
    <property type="match status" value="1"/>
</dbReference>
<dbReference type="Proteomes" id="UP000216020">
    <property type="component" value="Unassembled WGS sequence"/>
</dbReference>
<feature type="domain" description="Glycosyl transferase family 1" evidence="2">
    <location>
        <begin position="517"/>
        <end position="656"/>
    </location>
</feature>
<keyword evidence="5" id="KW-1185">Reference proteome</keyword>
<dbReference type="PANTHER" id="PTHR12526:SF637">
    <property type="entry name" value="GLYCOSYLTRANSFERASE EPSF-RELATED"/>
    <property type="match status" value="1"/>
</dbReference>
<dbReference type="InterPro" id="IPR001296">
    <property type="entry name" value="Glyco_trans_1"/>
</dbReference>
<dbReference type="InterPro" id="IPR011990">
    <property type="entry name" value="TPR-like_helical_dom_sf"/>
</dbReference>
<dbReference type="Gene3D" id="1.25.40.10">
    <property type="entry name" value="Tetratricopeptide repeat domain"/>
    <property type="match status" value="1"/>
</dbReference>
<dbReference type="PANTHER" id="PTHR12526">
    <property type="entry name" value="GLYCOSYLTRANSFERASE"/>
    <property type="match status" value="1"/>
</dbReference>
<evidence type="ECO:0000256" key="1">
    <source>
        <dbReference type="SAM" id="MobiDB-lite"/>
    </source>
</evidence>
<dbReference type="Pfam" id="PF13439">
    <property type="entry name" value="Glyco_transf_4"/>
    <property type="match status" value="1"/>
</dbReference>
<gene>
    <name evidence="4" type="ORF">CAL29_14910</name>
</gene>
<dbReference type="RefSeq" id="WP_094853750.1">
    <property type="nucleotide sequence ID" value="NZ_NEVM01000002.1"/>
</dbReference>
<dbReference type="SUPFAM" id="SSF48452">
    <property type="entry name" value="TPR-like"/>
    <property type="match status" value="1"/>
</dbReference>
<proteinExistence type="predicted"/>
<dbReference type="Gene3D" id="3.40.50.2000">
    <property type="entry name" value="Glycogen Phosphorylase B"/>
    <property type="match status" value="2"/>
</dbReference>
<evidence type="ECO:0000259" key="2">
    <source>
        <dbReference type="Pfam" id="PF00534"/>
    </source>
</evidence>
<evidence type="ECO:0000313" key="5">
    <source>
        <dbReference type="Proteomes" id="UP000216020"/>
    </source>
</evidence>
<evidence type="ECO:0008006" key="6">
    <source>
        <dbReference type="Google" id="ProtNLM"/>
    </source>
</evidence>
<accession>A0A261SCN5</accession>
<feature type="region of interest" description="Disordered" evidence="1">
    <location>
        <begin position="1"/>
        <end position="42"/>
    </location>
</feature>
<dbReference type="GO" id="GO:0016757">
    <property type="term" value="F:glycosyltransferase activity"/>
    <property type="evidence" value="ECO:0007669"/>
    <property type="project" value="InterPro"/>
</dbReference>
<organism evidence="4 5">
    <name type="scientific">Bordetella genomosp. 10</name>
    <dbReference type="NCBI Taxonomy" id="1416804"/>
    <lineage>
        <taxon>Bacteria</taxon>
        <taxon>Pseudomonadati</taxon>
        <taxon>Pseudomonadota</taxon>
        <taxon>Betaproteobacteria</taxon>
        <taxon>Burkholderiales</taxon>
        <taxon>Alcaligenaceae</taxon>
        <taxon>Bordetella</taxon>
    </lineage>
</organism>
<dbReference type="EMBL" id="NEVM01000002">
    <property type="protein sequence ID" value="OZI34757.1"/>
    <property type="molecule type" value="Genomic_DNA"/>
</dbReference>
<feature type="domain" description="Glycosyltransferase subfamily 4-like N-terminal" evidence="3">
    <location>
        <begin position="344"/>
        <end position="489"/>
    </location>
</feature>
<name>A0A261SCN5_9BORD</name>
<evidence type="ECO:0000313" key="4">
    <source>
        <dbReference type="EMBL" id="OZI34757.1"/>
    </source>
</evidence>
<protein>
    <recommendedName>
        <fullName evidence="6">Glycosyl transferase</fullName>
    </recommendedName>
</protein>
<dbReference type="OrthoDB" id="9813211at2"/>
<dbReference type="AlphaFoldDB" id="A0A261SCN5"/>
<reference evidence="5" key="1">
    <citation type="submission" date="2017-05" db="EMBL/GenBank/DDBJ databases">
        <title>Complete and WGS of Bordetella genogroups.</title>
        <authorList>
            <person name="Spilker T."/>
            <person name="Lipuma J."/>
        </authorList>
    </citation>
    <scope>NUCLEOTIDE SEQUENCE [LARGE SCALE GENOMIC DNA]</scope>
    <source>
        <strain evidence="5">AU16122</strain>
    </source>
</reference>
<sequence length="711" mass="77982">MGTSSETRRGRTAAAGDPASSPPAPRAPRQRRKPPAAAAPPCPPLPEVLAALDRLVGAASSTAAALQAMEQAETLAAHYPRDAAVRLSMLRLRDRARQPALAPQWEALLADHPGDTRIVRYYVRHLARMRDHDETLRAIERHMPPAPDDPAAELIRAELLADVKEFAQADAIFQDLLRREDRREVRISYAKSLHKRGLLADAVDVLGPAVDSVTPGSKAAELVATLMDDYDFYRRREPLHALRGEDVKVIAMKHAILHFRDRDVPRPSDEPKRVALVTGNLGAGGAERQLSRLACKLRGLRASGQESTRSGRPVPCAVEVLVKQHTDADSAARGQRMDFFLGDLVEAGVRVKEINHMPPVPAARQAIEEPDLLRLLERLPPQVHYGVTRLCPYLRERKFDVVSLWQDGTCLFGALAALIAGVPVIHLVFRGLPPNIRKTRARPEYAVLYRALAEVPGVLFASNSKAAAREYAKWLDLPLARFHILYNGVPEIATDGTEDDERKWAGFEQATQGATETIGGVFRLEPDKRPLVWIRMAHRYLQKRPGARFVIVGNGRLHEQTRELAEKLGIADRLLLAGHTSRVGFWYARMNVKVLLSGFEGLPNVLIEAQALGVCTVSTPAGGAGECFIDGVTGHLLKSAEHPDLEDACEKIASLAGKAREDPTLIELGRQHARSLFSVEAMIDAFIGLCMVDVHEGANEESSTRPIAAAA</sequence>
<dbReference type="Pfam" id="PF00534">
    <property type="entry name" value="Glycos_transf_1"/>
    <property type="match status" value="1"/>
</dbReference>
<dbReference type="InterPro" id="IPR028098">
    <property type="entry name" value="Glyco_trans_4-like_N"/>
</dbReference>
<comment type="caution">
    <text evidence="4">The sequence shown here is derived from an EMBL/GenBank/DDBJ whole genome shotgun (WGS) entry which is preliminary data.</text>
</comment>
<dbReference type="SUPFAM" id="SSF53756">
    <property type="entry name" value="UDP-Glycosyltransferase/glycogen phosphorylase"/>
    <property type="match status" value="1"/>
</dbReference>
<evidence type="ECO:0000259" key="3">
    <source>
        <dbReference type="Pfam" id="PF13439"/>
    </source>
</evidence>